<accession>A0A9D4RCW7</accession>
<keyword evidence="2" id="KW-1185">Reference proteome</keyword>
<protein>
    <recommendedName>
        <fullName evidence="3">Cadherin</fullName>
    </recommendedName>
</protein>
<reference evidence="1" key="2">
    <citation type="submission" date="2020-11" db="EMBL/GenBank/DDBJ databases">
        <authorList>
            <person name="McCartney M.A."/>
            <person name="Auch B."/>
            <person name="Kono T."/>
            <person name="Mallez S."/>
            <person name="Becker A."/>
            <person name="Gohl D.M."/>
            <person name="Silverstein K.A.T."/>
            <person name="Koren S."/>
            <person name="Bechman K.B."/>
            <person name="Herman A."/>
            <person name="Abrahante J.E."/>
            <person name="Garbe J."/>
        </authorList>
    </citation>
    <scope>NUCLEOTIDE SEQUENCE</scope>
    <source>
        <strain evidence="1">Duluth1</strain>
        <tissue evidence="1">Whole animal</tissue>
    </source>
</reference>
<organism evidence="1 2">
    <name type="scientific">Dreissena polymorpha</name>
    <name type="common">Zebra mussel</name>
    <name type="synonym">Mytilus polymorpha</name>
    <dbReference type="NCBI Taxonomy" id="45954"/>
    <lineage>
        <taxon>Eukaryota</taxon>
        <taxon>Metazoa</taxon>
        <taxon>Spiralia</taxon>
        <taxon>Lophotrochozoa</taxon>
        <taxon>Mollusca</taxon>
        <taxon>Bivalvia</taxon>
        <taxon>Autobranchia</taxon>
        <taxon>Heteroconchia</taxon>
        <taxon>Euheterodonta</taxon>
        <taxon>Imparidentia</taxon>
        <taxon>Neoheterodontei</taxon>
        <taxon>Myida</taxon>
        <taxon>Dreissenoidea</taxon>
        <taxon>Dreissenidae</taxon>
        <taxon>Dreissena</taxon>
    </lineage>
</organism>
<gene>
    <name evidence="1" type="ORF">DPMN_025833</name>
</gene>
<evidence type="ECO:0008006" key="3">
    <source>
        <dbReference type="Google" id="ProtNLM"/>
    </source>
</evidence>
<evidence type="ECO:0000313" key="2">
    <source>
        <dbReference type="Proteomes" id="UP000828390"/>
    </source>
</evidence>
<sequence length="73" mass="8346">MFQFEIIAYDSFYPNDVATATVTINVDRNPSTPRFIDPDGNAYRRVIDETRRLGSIILNINATDDDGVELFFK</sequence>
<dbReference type="Proteomes" id="UP000828390">
    <property type="component" value="Unassembled WGS sequence"/>
</dbReference>
<name>A0A9D4RCW7_DREPO</name>
<comment type="caution">
    <text evidence="1">The sequence shown here is derived from an EMBL/GenBank/DDBJ whole genome shotgun (WGS) entry which is preliminary data.</text>
</comment>
<proteinExistence type="predicted"/>
<dbReference type="EMBL" id="JAIWYP010000002">
    <property type="protein sequence ID" value="KAH3862858.1"/>
    <property type="molecule type" value="Genomic_DNA"/>
</dbReference>
<evidence type="ECO:0000313" key="1">
    <source>
        <dbReference type="EMBL" id="KAH3862858.1"/>
    </source>
</evidence>
<dbReference type="AlphaFoldDB" id="A0A9D4RCW7"/>
<reference evidence="1" key="1">
    <citation type="journal article" date="2019" name="bioRxiv">
        <title>The Genome of the Zebra Mussel, Dreissena polymorpha: A Resource for Invasive Species Research.</title>
        <authorList>
            <person name="McCartney M.A."/>
            <person name="Auch B."/>
            <person name="Kono T."/>
            <person name="Mallez S."/>
            <person name="Zhang Y."/>
            <person name="Obille A."/>
            <person name="Becker A."/>
            <person name="Abrahante J.E."/>
            <person name="Garbe J."/>
            <person name="Badalamenti J.P."/>
            <person name="Herman A."/>
            <person name="Mangelson H."/>
            <person name="Liachko I."/>
            <person name="Sullivan S."/>
            <person name="Sone E.D."/>
            <person name="Koren S."/>
            <person name="Silverstein K.A.T."/>
            <person name="Beckman K.B."/>
            <person name="Gohl D.M."/>
        </authorList>
    </citation>
    <scope>NUCLEOTIDE SEQUENCE</scope>
    <source>
        <strain evidence="1">Duluth1</strain>
        <tissue evidence="1">Whole animal</tissue>
    </source>
</reference>